<dbReference type="GeneID" id="10528668"/>
<accession>E3L3G4</accession>
<dbReference type="RefSeq" id="XP_003335508.2">
    <property type="nucleotide sequence ID" value="XM_003335460.2"/>
</dbReference>
<protein>
    <submittedName>
        <fullName evidence="1">Uncharacterized protein</fullName>
    </submittedName>
</protein>
<evidence type="ECO:0000313" key="2">
    <source>
        <dbReference type="Proteomes" id="UP000008783"/>
    </source>
</evidence>
<gene>
    <name evidence="1" type="ORF">PGTG_16951</name>
</gene>
<dbReference type="HOGENOM" id="CLU_1267450_0_0_1"/>
<dbReference type="VEuPathDB" id="FungiDB:PGTG_16951"/>
<dbReference type="AlphaFoldDB" id="E3L3G4"/>
<proteinExistence type="predicted"/>
<dbReference type="Proteomes" id="UP000008783">
    <property type="component" value="Unassembled WGS sequence"/>
</dbReference>
<dbReference type="InParanoid" id="E3L3G4"/>
<reference evidence="2" key="2">
    <citation type="journal article" date="2011" name="Proc. Natl. Acad. Sci. U.S.A.">
        <title>Obligate biotrophy features unraveled by the genomic analysis of rust fungi.</title>
        <authorList>
            <person name="Duplessis S."/>
            <person name="Cuomo C.A."/>
            <person name="Lin Y.-C."/>
            <person name="Aerts A."/>
            <person name="Tisserant E."/>
            <person name="Veneault-Fourrey C."/>
            <person name="Joly D.L."/>
            <person name="Hacquard S."/>
            <person name="Amselem J."/>
            <person name="Cantarel B.L."/>
            <person name="Chiu R."/>
            <person name="Coutinho P.M."/>
            <person name="Feau N."/>
            <person name="Field M."/>
            <person name="Frey P."/>
            <person name="Gelhaye E."/>
            <person name="Goldberg J."/>
            <person name="Grabherr M.G."/>
            <person name="Kodira C.D."/>
            <person name="Kohler A."/>
            <person name="Kuees U."/>
            <person name="Lindquist E.A."/>
            <person name="Lucas S.M."/>
            <person name="Mago R."/>
            <person name="Mauceli E."/>
            <person name="Morin E."/>
            <person name="Murat C."/>
            <person name="Pangilinan J.L."/>
            <person name="Park R."/>
            <person name="Pearson M."/>
            <person name="Quesneville H."/>
            <person name="Rouhier N."/>
            <person name="Sakthikumar S."/>
            <person name="Salamov A.A."/>
            <person name="Schmutz J."/>
            <person name="Selles B."/>
            <person name="Shapiro H."/>
            <person name="Tanguay P."/>
            <person name="Tuskan G.A."/>
            <person name="Henrissat B."/>
            <person name="Van de Peer Y."/>
            <person name="Rouze P."/>
            <person name="Ellis J.G."/>
            <person name="Dodds P.N."/>
            <person name="Schein J.E."/>
            <person name="Zhong S."/>
            <person name="Hamelin R.C."/>
            <person name="Grigoriev I.V."/>
            <person name="Szabo L.J."/>
            <person name="Martin F."/>
        </authorList>
    </citation>
    <scope>NUCLEOTIDE SEQUENCE [LARGE SCALE GENOMIC DNA]</scope>
    <source>
        <strain evidence="2">CRL 75-36-700-3 / race SCCL</strain>
    </source>
</reference>
<dbReference type="EMBL" id="DS178341">
    <property type="protein sequence ID" value="EFP91089.2"/>
    <property type="molecule type" value="Genomic_DNA"/>
</dbReference>
<organism evidence="1 2">
    <name type="scientific">Puccinia graminis f. sp. tritici (strain CRL 75-36-700-3 / race SCCL)</name>
    <name type="common">Black stem rust fungus</name>
    <dbReference type="NCBI Taxonomy" id="418459"/>
    <lineage>
        <taxon>Eukaryota</taxon>
        <taxon>Fungi</taxon>
        <taxon>Dikarya</taxon>
        <taxon>Basidiomycota</taxon>
        <taxon>Pucciniomycotina</taxon>
        <taxon>Pucciniomycetes</taxon>
        <taxon>Pucciniales</taxon>
        <taxon>Pucciniaceae</taxon>
        <taxon>Puccinia</taxon>
    </lineage>
</organism>
<name>E3L3G4_PUCGT</name>
<dbReference type="OrthoDB" id="10466766at2759"/>
<sequence>MTTPPANYTLQSIVINQLLTQAIKLDPPKPVPPILWSVSFLEPAAGILYVLSSIPAIRKEGFWFLKIEKNGMVRPNTRTIIPMFVLVYIVRKFLAFRVKLEIWRTETFYLCIKKVYKEYNDAFLTIIKGNLESATILQLNVEAFRKIASMQKRGKQVLFLSRLISIGNYARDSTDAGFSCLSQVLWRFHERKTTPVIASSRHEYFKLATVIASRSRFP</sequence>
<keyword evidence="2" id="KW-1185">Reference proteome</keyword>
<evidence type="ECO:0000313" key="1">
    <source>
        <dbReference type="EMBL" id="EFP91089.2"/>
    </source>
</evidence>
<reference key="1">
    <citation type="submission" date="2007-01" db="EMBL/GenBank/DDBJ databases">
        <title>The Genome Sequence of Puccinia graminis f. sp. tritici Strain CRL 75-36-700-3.</title>
        <authorList>
            <consortium name="The Broad Institute Genome Sequencing Platform"/>
            <person name="Birren B."/>
            <person name="Lander E."/>
            <person name="Galagan J."/>
            <person name="Nusbaum C."/>
            <person name="Devon K."/>
            <person name="Cuomo C."/>
            <person name="Jaffe D."/>
            <person name="Butler J."/>
            <person name="Alvarez P."/>
            <person name="Gnerre S."/>
            <person name="Grabherr M."/>
            <person name="Mauceli E."/>
            <person name="Brockman W."/>
            <person name="Young S."/>
            <person name="LaButti K."/>
            <person name="Sykes S."/>
            <person name="DeCaprio D."/>
            <person name="Crawford M."/>
            <person name="Koehrsen M."/>
            <person name="Engels R."/>
            <person name="Montgomery P."/>
            <person name="Pearson M."/>
            <person name="Howarth C."/>
            <person name="Larson L."/>
            <person name="White J."/>
            <person name="Zeng Q."/>
            <person name="Kodira C."/>
            <person name="Yandava C."/>
            <person name="Alvarado L."/>
            <person name="O'Leary S."/>
            <person name="Szabo L."/>
            <person name="Dean R."/>
            <person name="Schein J."/>
        </authorList>
    </citation>
    <scope>NUCLEOTIDE SEQUENCE</scope>
    <source>
        <strain>CRL 75-36-700-3</strain>
    </source>
</reference>
<dbReference type="KEGG" id="pgr:PGTG_16951"/>